<feature type="region of interest" description="Disordered" evidence="1">
    <location>
        <begin position="1"/>
        <end position="20"/>
    </location>
</feature>
<protein>
    <submittedName>
        <fullName evidence="2">Uncharacterized protein</fullName>
    </submittedName>
</protein>
<reference evidence="2" key="2">
    <citation type="submission" date="2021-05" db="EMBL/GenBank/DDBJ databases">
        <authorList>
            <person name="Pain A."/>
        </authorList>
    </citation>
    <scope>NUCLEOTIDE SEQUENCE</scope>
    <source>
        <strain evidence="2">1802A</strain>
    </source>
</reference>
<evidence type="ECO:0000313" key="2">
    <source>
        <dbReference type="EMBL" id="KAK1937977.1"/>
    </source>
</evidence>
<proteinExistence type="predicted"/>
<dbReference type="Proteomes" id="UP001195914">
    <property type="component" value="Unassembled WGS sequence"/>
</dbReference>
<dbReference type="EMBL" id="JAHBMH010000025">
    <property type="protein sequence ID" value="KAK1937977.1"/>
    <property type="molecule type" value="Genomic_DNA"/>
</dbReference>
<name>A0AAD9GGD5_BABDI</name>
<organism evidence="2 3">
    <name type="scientific">Babesia divergens</name>
    <dbReference type="NCBI Taxonomy" id="32595"/>
    <lineage>
        <taxon>Eukaryota</taxon>
        <taxon>Sar</taxon>
        <taxon>Alveolata</taxon>
        <taxon>Apicomplexa</taxon>
        <taxon>Aconoidasida</taxon>
        <taxon>Piroplasmida</taxon>
        <taxon>Babesiidae</taxon>
        <taxon>Babesia</taxon>
    </lineage>
</organism>
<reference evidence="2" key="1">
    <citation type="journal article" date="2014" name="Nucleic Acids Res.">
        <title>The evolutionary dynamics of variant antigen genes in Babesia reveal a history of genomic innovation underlying host-parasite interaction.</title>
        <authorList>
            <person name="Jackson A.P."/>
            <person name="Otto T.D."/>
            <person name="Darby A."/>
            <person name="Ramaprasad A."/>
            <person name="Xia D."/>
            <person name="Echaide I.E."/>
            <person name="Farber M."/>
            <person name="Gahlot S."/>
            <person name="Gamble J."/>
            <person name="Gupta D."/>
            <person name="Gupta Y."/>
            <person name="Jackson L."/>
            <person name="Malandrin L."/>
            <person name="Malas T.B."/>
            <person name="Moussa E."/>
            <person name="Nair M."/>
            <person name="Reid A.J."/>
            <person name="Sanders M."/>
            <person name="Sharma J."/>
            <person name="Tracey A."/>
            <person name="Quail M.A."/>
            <person name="Weir W."/>
            <person name="Wastling J.M."/>
            <person name="Hall N."/>
            <person name="Willadsen P."/>
            <person name="Lingelbach K."/>
            <person name="Shiels B."/>
            <person name="Tait A."/>
            <person name="Berriman M."/>
            <person name="Allred D.R."/>
            <person name="Pain A."/>
        </authorList>
    </citation>
    <scope>NUCLEOTIDE SEQUENCE</scope>
    <source>
        <strain evidence="2">1802A</strain>
    </source>
</reference>
<gene>
    <name evidence="2" type="ORF">X943_000755</name>
</gene>
<keyword evidence="3" id="KW-1185">Reference proteome</keyword>
<evidence type="ECO:0000313" key="3">
    <source>
        <dbReference type="Proteomes" id="UP001195914"/>
    </source>
</evidence>
<sequence length="186" mass="19943">MASQSIIPSTDKHEATENPLEGSVILPKSNTHSLFELLGNLLASLGLMKLLLGEPPINEVRAGVRRLSKPLVKIMAGTINTIRIPSSPTEILALLGHIEEQEEKRSESLGQTGLKGLGNLYMTVLVFMLCMLTVKIMICTGGPSSLKDSTTDLLSFSEDSAEDGSEALAYHSYSSQSIFLAVSLSP</sequence>
<evidence type="ECO:0000256" key="1">
    <source>
        <dbReference type="SAM" id="MobiDB-lite"/>
    </source>
</evidence>
<comment type="caution">
    <text evidence="2">The sequence shown here is derived from an EMBL/GenBank/DDBJ whole genome shotgun (WGS) entry which is preliminary data.</text>
</comment>
<dbReference type="AlphaFoldDB" id="A0AAD9GGD5"/>
<accession>A0AAD9GGD5</accession>